<keyword evidence="2" id="KW-1185">Reference proteome</keyword>
<accession>A0AAN8AWX8</accession>
<organism evidence="1 2">
    <name type="scientific">Eleginops maclovinus</name>
    <name type="common">Patagonian blennie</name>
    <name type="synonym">Eleginus maclovinus</name>
    <dbReference type="NCBI Taxonomy" id="56733"/>
    <lineage>
        <taxon>Eukaryota</taxon>
        <taxon>Metazoa</taxon>
        <taxon>Chordata</taxon>
        <taxon>Craniata</taxon>
        <taxon>Vertebrata</taxon>
        <taxon>Euteleostomi</taxon>
        <taxon>Actinopterygii</taxon>
        <taxon>Neopterygii</taxon>
        <taxon>Teleostei</taxon>
        <taxon>Neoteleostei</taxon>
        <taxon>Acanthomorphata</taxon>
        <taxon>Eupercaria</taxon>
        <taxon>Perciformes</taxon>
        <taxon>Notothenioidei</taxon>
        <taxon>Eleginopidae</taxon>
        <taxon>Eleginops</taxon>
    </lineage>
</organism>
<name>A0AAN8AWX8_ELEMC</name>
<sequence>MRGGRSSVKNNNNNGKIVGDLRRCPRAALSGGVSALKASQTGAQGGGLKSDGESFVELWSCGRFSHDIYALTSVGGFHCFLQAQGGKSV</sequence>
<reference evidence="1 2" key="2">
    <citation type="journal article" date="2023" name="Mol. Biol. Evol.">
        <title>Genomics of Secondarily Temperate Adaptation in the Only Non-Antarctic Icefish.</title>
        <authorList>
            <person name="Rivera-Colon A.G."/>
            <person name="Rayamajhi N."/>
            <person name="Minhas B.F."/>
            <person name="Madrigal G."/>
            <person name="Bilyk K.T."/>
            <person name="Yoon V."/>
            <person name="Hune M."/>
            <person name="Gregory S."/>
            <person name="Cheng C.H.C."/>
            <person name="Catchen J.M."/>
        </authorList>
    </citation>
    <scope>NUCLEOTIDE SEQUENCE [LARGE SCALE GENOMIC DNA]</scope>
    <source>
        <strain evidence="1">JMC-PN-2008</strain>
    </source>
</reference>
<dbReference type="EMBL" id="JAUZQC010000005">
    <property type="protein sequence ID" value="KAK5871178.1"/>
    <property type="molecule type" value="Genomic_DNA"/>
</dbReference>
<evidence type="ECO:0000313" key="1">
    <source>
        <dbReference type="EMBL" id="KAK5871178.1"/>
    </source>
</evidence>
<comment type="caution">
    <text evidence="1">The sequence shown here is derived from an EMBL/GenBank/DDBJ whole genome shotgun (WGS) entry which is preliminary data.</text>
</comment>
<gene>
    <name evidence="1" type="ORF">PBY51_004072</name>
</gene>
<dbReference type="AlphaFoldDB" id="A0AAN8AWX8"/>
<dbReference type="Proteomes" id="UP001346869">
    <property type="component" value="Unassembled WGS sequence"/>
</dbReference>
<protein>
    <submittedName>
        <fullName evidence="1">Uncharacterized protein</fullName>
    </submittedName>
</protein>
<reference evidence="1 2" key="1">
    <citation type="journal article" date="2023" name="Genes (Basel)">
        <title>Chromosome-Level Genome Assembly and Circadian Gene Repertoire of the Patagonia Blennie Eleginops maclovinus-The Closest Ancestral Proxy of Antarctic Cryonotothenioids.</title>
        <authorList>
            <person name="Cheng C.C."/>
            <person name="Rivera-Colon A.G."/>
            <person name="Minhas B.F."/>
            <person name="Wilson L."/>
            <person name="Rayamajhi N."/>
            <person name="Vargas-Chacoff L."/>
            <person name="Catchen J.M."/>
        </authorList>
    </citation>
    <scope>NUCLEOTIDE SEQUENCE [LARGE SCALE GENOMIC DNA]</scope>
    <source>
        <strain evidence="1">JMC-PN-2008</strain>
    </source>
</reference>
<proteinExistence type="predicted"/>
<evidence type="ECO:0000313" key="2">
    <source>
        <dbReference type="Proteomes" id="UP001346869"/>
    </source>
</evidence>